<evidence type="ECO:0000256" key="3">
    <source>
        <dbReference type="SAM" id="Phobius"/>
    </source>
</evidence>
<dbReference type="EMBL" id="CADEPI010000008">
    <property type="protein sequence ID" value="CAB3362256.1"/>
    <property type="molecule type" value="Genomic_DNA"/>
</dbReference>
<keyword evidence="3" id="KW-1133">Transmembrane helix</keyword>
<dbReference type="SUPFAM" id="SSF75304">
    <property type="entry name" value="Amidase signature (AS) enzymes"/>
    <property type="match status" value="1"/>
</dbReference>
<comment type="similarity">
    <text evidence="1">Belongs to the amidase family.</text>
</comment>
<dbReference type="GO" id="GO:0012505">
    <property type="term" value="C:endomembrane system"/>
    <property type="evidence" value="ECO:0007669"/>
    <property type="project" value="TreeGrafter"/>
</dbReference>
<dbReference type="OrthoDB" id="6428749at2759"/>
<dbReference type="InterPro" id="IPR036928">
    <property type="entry name" value="AS_sf"/>
</dbReference>
<evidence type="ECO:0000313" key="5">
    <source>
        <dbReference type="EMBL" id="CAB3362256.1"/>
    </source>
</evidence>
<dbReference type="PANTHER" id="PTHR43372">
    <property type="entry name" value="FATTY-ACID AMIDE HYDROLASE"/>
    <property type="match status" value="1"/>
</dbReference>
<evidence type="ECO:0000313" key="6">
    <source>
        <dbReference type="Proteomes" id="UP000494165"/>
    </source>
</evidence>
<accession>A0A8S1BS15</accession>
<reference evidence="5 6" key="1">
    <citation type="submission" date="2020-04" db="EMBL/GenBank/DDBJ databases">
        <authorList>
            <person name="Alioto T."/>
            <person name="Alioto T."/>
            <person name="Gomez Garrido J."/>
        </authorList>
    </citation>
    <scope>NUCLEOTIDE SEQUENCE [LARGE SCALE GENOMIC DNA]</scope>
</reference>
<feature type="domain" description="Amidase" evidence="4">
    <location>
        <begin position="93"/>
        <end position="322"/>
    </location>
</feature>
<dbReference type="InterPro" id="IPR023631">
    <property type="entry name" value="Amidase_dom"/>
</dbReference>
<dbReference type="InterPro" id="IPR052739">
    <property type="entry name" value="FAAH2"/>
</dbReference>
<proteinExistence type="inferred from homology"/>
<dbReference type="Gene3D" id="3.90.1300.10">
    <property type="entry name" value="Amidase signature (AS) domain"/>
    <property type="match status" value="1"/>
</dbReference>
<feature type="active site" description="Charge relay system" evidence="2">
    <location>
        <position position="155"/>
    </location>
</feature>
<dbReference type="Proteomes" id="UP000494165">
    <property type="component" value="Unassembled WGS sequence"/>
</dbReference>
<feature type="active site" description="Acyl-ester intermediate" evidence="2">
    <location>
        <position position="254"/>
    </location>
</feature>
<protein>
    <recommendedName>
        <fullName evidence="4">Amidase domain-containing protein</fullName>
    </recommendedName>
</protein>
<evidence type="ECO:0000256" key="2">
    <source>
        <dbReference type="PIRSR" id="PIRSR001221-1"/>
    </source>
</evidence>
<gene>
    <name evidence="5" type="ORF">CLODIP_2_CD04939</name>
</gene>
<keyword evidence="3" id="KW-0812">Transmembrane</keyword>
<keyword evidence="6" id="KW-1185">Reference proteome</keyword>
<feature type="transmembrane region" description="Helical" evidence="3">
    <location>
        <begin position="36"/>
        <end position="57"/>
    </location>
</feature>
<dbReference type="InterPro" id="IPR020556">
    <property type="entry name" value="Amidase_CS"/>
</dbReference>
<dbReference type="PROSITE" id="PS00571">
    <property type="entry name" value="AMIDASES"/>
    <property type="match status" value="1"/>
</dbReference>
<name>A0A8S1BS15_9INSE</name>
<keyword evidence="3" id="KW-0472">Membrane</keyword>
<comment type="caution">
    <text evidence="5">The sequence shown here is derived from an EMBL/GenBank/DDBJ whole genome shotgun (WGS) entry which is preliminary data.</text>
</comment>
<dbReference type="Pfam" id="PF01425">
    <property type="entry name" value="Amidase"/>
    <property type="match status" value="1"/>
</dbReference>
<feature type="active site" description="Charge relay system" evidence="2">
    <location>
        <position position="230"/>
    </location>
</feature>
<sequence length="550" mass="62034">MIPCILAFDWLLFYSPRSSEPDRPDYAKMAKTYFHVFLRLLFSFYDCIIDFFFGLYYNDTTRKYISGVDYPFMLESASSVARKIRNKEMSSVDVVNAYIARIAQVNGILNSVVDERYKDAIEEAKQADKMIESGEWSKERLEKERPFHGVPISTKESTAIKGMRHTFGLTLRAHETAPDDAEVIKSMRRAGAIPFVLTNIPELNMWYETRCNVYGQTNNPYDTNRTVGGSSGGESSLISACGSPLGIGTDVGGSVRMPAYFCGIFGHKPTSGMINLQGLTRKAAEHTEMSLTCPGPICKHAEDLLPTMKVLMQGSKVELDLTTKVDVAKLRFFYIEDDCGDLRVSPIQSDQLNALRKAVKYVGELTGVPPKKLVPSKWKYGYKVWRYLITQEPERLAWELTNRNGTVCWWWETLRFFTGTSPYTLPSILRLIDLNVFPKENPEWVKEVLESLLGDLKRELGDNGVLLHPTHPTTAFYHNAAHLRPWNFTYTSIINALKLPATQIPMGLNSKGLPLGVQAIANPYCDRLTIAVAQELEQAFGGWVPPFKTI</sequence>
<evidence type="ECO:0000256" key="1">
    <source>
        <dbReference type="ARBA" id="ARBA00009199"/>
    </source>
</evidence>
<organism evidence="5 6">
    <name type="scientific">Cloeon dipterum</name>
    <dbReference type="NCBI Taxonomy" id="197152"/>
    <lineage>
        <taxon>Eukaryota</taxon>
        <taxon>Metazoa</taxon>
        <taxon>Ecdysozoa</taxon>
        <taxon>Arthropoda</taxon>
        <taxon>Hexapoda</taxon>
        <taxon>Insecta</taxon>
        <taxon>Pterygota</taxon>
        <taxon>Palaeoptera</taxon>
        <taxon>Ephemeroptera</taxon>
        <taxon>Pisciforma</taxon>
        <taxon>Baetidae</taxon>
        <taxon>Cloeon</taxon>
    </lineage>
</organism>
<evidence type="ECO:0000259" key="4">
    <source>
        <dbReference type="Pfam" id="PF01425"/>
    </source>
</evidence>
<dbReference type="AlphaFoldDB" id="A0A8S1BS15"/>
<dbReference type="PANTHER" id="PTHR43372:SF1">
    <property type="entry name" value="LD38433P"/>
    <property type="match status" value="1"/>
</dbReference>